<dbReference type="GO" id="GO:0071897">
    <property type="term" value="P:DNA biosynthetic process"/>
    <property type="evidence" value="ECO:0007669"/>
    <property type="project" value="UniProtKB-KW"/>
</dbReference>
<comment type="similarity">
    <text evidence="2 11">Belongs to the ribonucleoside diphosphate reductase class-2 family.</text>
</comment>
<evidence type="ECO:0000256" key="3">
    <source>
        <dbReference type="ARBA" id="ARBA00022628"/>
    </source>
</evidence>
<feature type="domain" description="Ribonucleotide reductase large subunit C-terminal" evidence="13">
    <location>
        <begin position="96"/>
        <end position="577"/>
    </location>
</feature>
<evidence type="ECO:0000256" key="5">
    <source>
        <dbReference type="ARBA" id="ARBA00022741"/>
    </source>
</evidence>
<dbReference type="InterPro" id="IPR050862">
    <property type="entry name" value="RdRp_reductase_class-2"/>
</dbReference>
<dbReference type="GO" id="GO:0004748">
    <property type="term" value="F:ribonucleoside-diphosphate reductase activity, thioredoxin disulfide as acceptor"/>
    <property type="evidence" value="ECO:0007669"/>
    <property type="project" value="UniProtKB-EC"/>
</dbReference>
<gene>
    <name evidence="14" type="primary">nrdE</name>
    <name evidence="14" type="ORF">NCTC13160_00416</name>
</gene>
<dbReference type="Pfam" id="PF00317">
    <property type="entry name" value="Ribonuc_red_lgN"/>
    <property type="match status" value="1"/>
</dbReference>
<evidence type="ECO:0000256" key="6">
    <source>
        <dbReference type="ARBA" id="ARBA00023002"/>
    </source>
</evidence>
<dbReference type="EMBL" id="UGSG01000001">
    <property type="protein sequence ID" value="SUA74637.1"/>
    <property type="molecule type" value="Genomic_DNA"/>
</dbReference>
<dbReference type="GO" id="GO:0031419">
    <property type="term" value="F:cobalamin binding"/>
    <property type="evidence" value="ECO:0007669"/>
    <property type="project" value="UniProtKB-KW"/>
</dbReference>
<keyword evidence="3 11" id="KW-0846">Cobalamin</keyword>
<dbReference type="GO" id="GO:0005524">
    <property type="term" value="F:ATP binding"/>
    <property type="evidence" value="ECO:0007669"/>
    <property type="project" value="InterPro"/>
</dbReference>
<dbReference type="NCBIfam" id="NF005401">
    <property type="entry name" value="PRK06948.1"/>
    <property type="match status" value="1"/>
</dbReference>
<keyword evidence="7" id="KW-0215">Deoxyribonucleotide synthesis</keyword>
<evidence type="ECO:0000256" key="2">
    <source>
        <dbReference type="ARBA" id="ARBA00007405"/>
    </source>
</evidence>
<dbReference type="PANTHER" id="PTHR43371">
    <property type="entry name" value="VITAMIN B12-DEPENDENT RIBONUCLEOTIDE REDUCTASE"/>
    <property type="match status" value="1"/>
</dbReference>
<comment type="catalytic activity">
    <reaction evidence="10 11">
        <text>a 2'-deoxyribonucleoside 5'-diphosphate + [thioredoxin]-disulfide + H2O = a ribonucleoside 5'-diphosphate + [thioredoxin]-dithiol</text>
        <dbReference type="Rhea" id="RHEA:23252"/>
        <dbReference type="Rhea" id="RHEA-COMP:10698"/>
        <dbReference type="Rhea" id="RHEA-COMP:10700"/>
        <dbReference type="ChEBI" id="CHEBI:15377"/>
        <dbReference type="ChEBI" id="CHEBI:29950"/>
        <dbReference type="ChEBI" id="CHEBI:50058"/>
        <dbReference type="ChEBI" id="CHEBI:57930"/>
        <dbReference type="ChEBI" id="CHEBI:73316"/>
        <dbReference type="EC" id="1.17.4.1"/>
    </reaction>
</comment>
<evidence type="ECO:0000256" key="4">
    <source>
        <dbReference type="ARBA" id="ARBA00022634"/>
    </source>
</evidence>
<sequence>MKSIPAPEICRVLLNQRYLAPGETTHDDVFRRVAHALAAPERVDQRARCTRRIYANLIRGAIGAGRIMANAGTRKDATMVNCFVHPIVAPGVRVASPESVSLALTQACRTLRMGGGVGYDFSAIAPVGARTHAAGTGIGGVCAVIERFDVACRSLPLPDTRGGAQMAVLRCDHPDLEDFVSAKRGRRRWATFNVSVAVTDDFMTAVECDTAWPLRHAAPPDAQRLANGARLLADGDWCYTSVPARRLWQRIVEAARDSAEPGLLFIDTIRRANDLADIESIDATNPCGEQPLPSWGSCVLGPIDLARRVRRPFAIGGSPAFDFVELGRLVHTQVRMLDNAIDITKWPLQAHEVEARSKRRIGVGVTALGDTLTMMGLRYDSQAARELASAIGRCLRDNAYAASAALAAERGAYPLFRVERSLSPGHFASALPEAVRDLIARHGLRNSHLLSFAPTGSVSLAFCGNCSSGIEPAFDWVYRRRLRLSNDPQVLPRDYLLENRAYRIFRELRGDRVALPESFATAAQIDGLDHLRMLAALQPFVDGGISKTVPLAPNASAEQVAALFRHAWRAGLKGVTVFRLEAADAVMHTLIPSHERPICDCGQ</sequence>
<dbReference type="NCBIfam" id="TIGR02504">
    <property type="entry name" value="NrdJ_Z"/>
    <property type="match status" value="1"/>
</dbReference>
<keyword evidence="6 11" id="KW-0560">Oxidoreductase</keyword>
<comment type="cofactor">
    <cofactor evidence="1 11">
        <name>adenosylcob(III)alamin</name>
        <dbReference type="ChEBI" id="CHEBI:18408"/>
    </cofactor>
</comment>
<dbReference type="CDD" id="cd02888">
    <property type="entry name" value="RNR_II_dimer"/>
    <property type="match status" value="1"/>
</dbReference>
<dbReference type="Gene3D" id="3.20.70.20">
    <property type="match status" value="1"/>
</dbReference>
<dbReference type="GO" id="GO:0009263">
    <property type="term" value="P:deoxyribonucleotide biosynthetic process"/>
    <property type="evidence" value="ECO:0007669"/>
    <property type="project" value="UniProtKB-KW"/>
</dbReference>
<name>A0A378YE09_9BURK</name>
<evidence type="ECO:0000256" key="1">
    <source>
        <dbReference type="ARBA" id="ARBA00001922"/>
    </source>
</evidence>
<evidence type="ECO:0000259" key="12">
    <source>
        <dbReference type="Pfam" id="PF00317"/>
    </source>
</evidence>
<accession>A0A378YE09</accession>
<organism evidence="14 15">
    <name type="scientific">Pandoraea pnomenusa</name>
    <dbReference type="NCBI Taxonomy" id="93220"/>
    <lineage>
        <taxon>Bacteria</taxon>
        <taxon>Pseudomonadati</taxon>
        <taxon>Pseudomonadota</taxon>
        <taxon>Betaproteobacteria</taxon>
        <taxon>Burkholderiales</taxon>
        <taxon>Burkholderiaceae</taxon>
        <taxon>Pandoraea</taxon>
    </lineage>
</organism>
<dbReference type="RefSeq" id="WP_038617523.1">
    <property type="nucleotide sequence ID" value="NZ_CP009553.3"/>
</dbReference>
<keyword evidence="8" id="KW-1015">Disulfide bond</keyword>
<dbReference type="PANTHER" id="PTHR43371:SF1">
    <property type="entry name" value="RIBONUCLEOSIDE-DIPHOSPHATE REDUCTASE"/>
    <property type="match status" value="1"/>
</dbReference>
<evidence type="ECO:0000256" key="9">
    <source>
        <dbReference type="ARBA" id="ARBA00023285"/>
    </source>
</evidence>
<dbReference type="STRING" id="93220.A6P55_23130"/>
<keyword evidence="4 11" id="KW-0237">DNA synthesis</keyword>
<evidence type="ECO:0000256" key="10">
    <source>
        <dbReference type="ARBA" id="ARBA00047754"/>
    </source>
</evidence>
<dbReference type="Pfam" id="PF02867">
    <property type="entry name" value="Ribonuc_red_lgC"/>
    <property type="match status" value="1"/>
</dbReference>
<evidence type="ECO:0000256" key="7">
    <source>
        <dbReference type="ARBA" id="ARBA00023116"/>
    </source>
</evidence>
<proteinExistence type="inferred from homology"/>
<evidence type="ECO:0000313" key="14">
    <source>
        <dbReference type="EMBL" id="SUA74637.1"/>
    </source>
</evidence>
<keyword evidence="5 11" id="KW-0547">Nucleotide-binding</keyword>
<dbReference type="PRINTS" id="PR01183">
    <property type="entry name" value="RIBORDTASEM1"/>
</dbReference>
<dbReference type="InterPro" id="IPR000788">
    <property type="entry name" value="RNR_lg_C"/>
</dbReference>
<dbReference type="KEGG" id="ppnm:LV28_02085"/>
<feature type="domain" description="Ribonucleotide reductase large subunit N-terminal" evidence="12">
    <location>
        <begin position="12"/>
        <end position="75"/>
    </location>
</feature>
<evidence type="ECO:0000313" key="15">
    <source>
        <dbReference type="Proteomes" id="UP000254573"/>
    </source>
</evidence>
<evidence type="ECO:0000256" key="8">
    <source>
        <dbReference type="ARBA" id="ARBA00023157"/>
    </source>
</evidence>
<evidence type="ECO:0000259" key="13">
    <source>
        <dbReference type="Pfam" id="PF02867"/>
    </source>
</evidence>
<keyword evidence="9 11" id="KW-0170">Cobalt</keyword>
<dbReference type="InterPro" id="IPR013509">
    <property type="entry name" value="RNR_lsu_N"/>
</dbReference>
<comment type="function">
    <text evidence="11">Catalyzes the reduction of ribonucleotides to deoxyribonucleotides. May function to provide a pool of deoxyribonucleotide precursors for DNA repair during oxygen limitation and/or for immediate growth after restoration of oxygen.</text>
</comment>
<dbReference type="AlphaFoldDB" id="A0A378YE09"/>
<dbReference type="SUPFAM" id="SSF51998">
    <property type="entry name" value="PFL-like glycyl radical enzymes"/>
    <property type="match status" value="1"/>
</dbReference>
<dbReference type="Proteomes" id="UP000254573">
    <property type="component" value="Unassembled WGS sequence"/>
</dbReference>
<reference evidence="14 15" key="1">
    <citation type="submission" date="2018-06" db="EMBL/GenBank/DDBJ databases">
        <authorList>
            <consortium name="Pathogen Informatics"/>
            <person name="Doyle S."/>
        </authorList>
    </citation>
    <scope>NUCLEOTIDE SEQUENCE [LARGE SCALE GENOMIC DNA]</scope>
    <source>
        <strain evidence="14 15">NCTC13160</strain>
    </source>
</reference>
<dbReference type="OrthoDB" id="9762933at2"/>
<evidence type="ECO:0000256" key="11">
    <source>
        <dbReference type="RuleBase" id="RU364064"/>
    </source>
</evidence>
<protein>
    <recommendedName>
        <fullName evidence="11">Vitamin B12-dependent ribonucleotide reductase</fullName>
        <ecNumber evidence="11">1.17.4.1</ecNumber>
    </recommendedName>
</protein>
<dbReference type="EC" id="1.17.4.1" evidence="11"/>
<dbReference type="InterPro" id="IPR013344">
    <property type="entry name" value="RNR_NrdJ/NrdZ"/>
</dbReference>